<evidence type="ECO:0000256" key="1">
    <source>
        <dbReference type="SAM" id="MobiDB-lite"/>
    </source>
</evidence>
<reference evidence="3" key="1">
    <citation type="submission" date="2022-07" db="EMBL/GenBank/DDBJ databases">
        <title>Phylogenomic reconstructions and comparative analyses of Kickxellomycotina fungi.</title>
        <authorList>
            <person name="Reynolds N.K."/>
            <person name="Stajich J.E."/>
            <person name="Barry K."/>
            <person name="Grigoriev I.V."/>
            <person name="Crous P."/>
            <person name="Smith M.E."/>
        </authorList>
    </citation>
    <scope>NUCLEOTIDE SEQUENCE</scope>
    <source>
        <strain evidence="3">RSA 861</strain>
    </source>
</reference>
<name>A0A9W7ZT53_9FUNG</name>
<evidence type="ECO:0000256" key="2">
    <source>
        <dbReference type="SAM" id="SignalP"/>
    </source>
</evidence>
<comment type="caution">
    <text evidence="3">The sequence shown here is derived from an EMBL/GenBank/DDBJ whole genome shotgun (WGS) entry which is preliminary data.</text>
</comment>
<feature type="compositionally biased region" description="Polar residues" evidence="1">
    <location>
        <begin position="36"/>
        <end position="51"/>
    </location>
</feature>
<organism evidence="3 4">
    <name type="scientific">Tieghemiomyces parasiticus</name>
    <dbReference type="NCBI Taxonomy" id="78921"/>
    <lineage>
        <taxon>Eukaryota</taxon>
        <taxon>Fungi</taxon>
        <taxon>Fungi incertae sedis</taxon>
        <taxon>Zoopagomycota</taxon>
        <taxon>Kickxellomycotina</taxon>
        <taxon>Dimargaritomycetes</taxon>
        <taxon>Dimargaritales</taxon>
        <taxon>Dimargaritaceae</taxon>
        <taxon>Tieghemiomyces</taxon>
    </lineage>
</organism>
<accession>A0A9W7ZT53</accession>
<feature type="chain" id="PRO_5040860554" evidence="2">
    <location>
        <begin position="26"/>
        <end position="395"/>
    </location>
</feature>
<sequence length="395" mass="44875">MKSCLLYLGASQVLLLPCIVRGSASLEATGFGLSDSPDTTSHPWSTGAESTSRAIFVPEDRAPLDQSNEDELLAPGTTEVDHGLSTPRAIPPNYLRKAHLNNLRYRPFRLLWREIYGQPLPDDWQSSRAAAPEFWIASNQLILHQVLEDYGLATTPDTDKTVQPSSAITYQTVTLSYQDIVGRYMPINYLLYQDQHWVQAIIILRRLIRAPSTPQEQDRLFSKPQSLILHDIMRNAILQGNLSAVQMLLGWYRFVRDTRFDTLYMWAMLAAALGHHELANNLFQHYPCLSVGLPDARETPFRRLCLEAERYVNPDMMKPQAMASPDRNVRRRVASAFARLRPAHDDFVRLPWQPEDVSPEVLNIYLGLPDDFELTPSFARTHVLISLPFPVRGGQ</sequence>
<evidence type="ECO:0000313" key="3">
    <source>
        <dbReference type="EMBL" id="KAJ1912358.1"/>
    </source>
</evidence>
<dbReference type="AlphaFoldDB" id="A0A9W7ZT53"/>
<proteinExistence type="predicted"/>
<evidence type="ECO:0000313" key="4">
    <source>
        <dbReference type="Proteomes" id="UP001150569"/>
    </source>
</evidence>
<dbReference type="Proteomes" id="UP001150569">
    <property type="component" value="Unassembled WGS sequence"/>
</dbReference>
<keyword evidence="4" id="KW-1185">Reference proteome</keyword>
<dbReference type="EMBL" id="JANBPT010000840">
    <property type="protein sequence ID" value="KAJ1912358.1"/>
    <property type="molecule type" value="Genomic_DNA"/>
</dbReference>
<gene>
    <name evidence="3" type="ORF">IWQ60_009701</name>
</gene>
<keyword evidence="2" id="KW-0732">Signal</keyword>
<protein>
    <submittedName>
        <fullName evidence="3">Uncharacterized protein</fullName>
    </submittedName>
</protein>
<feature type="signal peptide" evidence="2">
    <location>
        <begin position="1"/>
        <end position="25"/>
    </location>
</feature>
<feature type="region of interest" description="Disordered" evidence="1">
    <location>
        <begin position="32"/>
        <end position="51"/>
    </location>
</feature>